<keyword evidence="3" id="KW-0547">Nucleotide-binding</keyword>
<dbReference type="InterPro" id="IPR000719">
    <property type="entry name" value="Prot_kinase_dom"/>
</dbReference>
<evidence type="ECO:0000256" key="2">
    <source>
        <dbReference type="ARBA" id="ARBA00022679"/>
    </source>
</evidence>
<evidence type="ECO:0000256" key="6">
    <source>
        <dbReference type="SAM" id="SignalP"/>
    </source>
</evidence>
<dbReference type="PROSITE" id="PS50011">
    <property type="entry name" value="PROTEIN_KINASE_DOM"/>
    <property type="match status" value="1"/>
</dbReference>
<reference evidence="8 9" key="1">
    <citation type="submission" date="2017-06" db="EMBL/GenBank/DDBJ databases">
        <title>Comparative genomic analysis of Ambrosia Fusariam Clade fungi.</title>
        <authorList>
            <person name="Stajich J.E."/>
            <person name="Carrillo J."/>
            <person name="Kijimoto T."/>
            <person name="Eskalen A."/>
            <person name="O'Donnell K."/>
            <person name="Kasson M."/>
        </authorList>
    </citation>
    <scope>NUCLEOTIDE SEQUENCE [LARGE SCALE GENOMIC DNA]</scope>
    <source>
        <strain evidence="8">UCR3666</strain>
    </source>
</reference>
<dbReference type="STRING" id="2010991.A0A3M2SA40"/>
<dbReference type="GO" id="GO:0005524">
    <property type="term" value="F:ATP binding"/>
    <property type="evidence" value="ECO:0007669"/>
    <property type="project" value="UniProtKB-KW"/>
</dbReference>
<protein>
    <recommendedName>
        <fullName evidence="7">Protein kinase domain-containing protein</fullName>
    </recommendedName>
</protein>
<keyword evidence="1" id="KW-0723">Serine/threonine-protein kinase</keyword>
<keyword evidence="4" id="KW-0418">Kinase</keyword>
<evidence type="ECO:0000259" key="7">
    <source>
        <dbReference type="PROSITE" id="PS50011"/>
    </source>
</evidence>
<organism evidence="8 9">
    <name type="scientific">Fusarium kuroshium</name>
    <dbReference type="NCBI Taxonomy" id="2010991"/>
    <lineage>
        <taxon>Eukaryota</taxon>
        <taxon>Fungi</taxon>
        <taxon>Dikarya</taxon>
        <taxon>Ascomycota</taxon>
        <taxon>Pezizomycotina</taxon>
        <taxon>Sordariomycetes</taxon>
        <taxon>Hypocreomycetidae</taxon>
        <taxon>Hypocreales</taxon>
        <taxon>Nectriaceae</taxon>
        <taxon>Fusarium</taxon>
        <taxon>Fusarium solani species complex</taxon>
    </lineage>
</organism>
<dbReference type="Proteomes" id="UP000277212">
    <property type="component" value="Unassembled WGS sequence"/>
</dbReference>
<evidence type="ECO:0000313" key="8">
    <source>
        <dbReference type="EMBL" id="RMJ14434.1"/>
    </source>
</evidence>
<evidence type="ECO:0000256" key="3">
    <source>
        <dbReference type="ARBA" id="ARBA00022741"/>
    </source>
</evidence>
<dbReference type="GO" id="GO:0004674">
    <property type="term" value="F:protein serine/threonine kinase activity"/>
    <property type="evidence" value="ECO:0007669"/>
    <property type="project" value="UniProtKB-KW"/>
</dbReference>
<keyword evidence="9" id="KW-1185">Reference proteome</keyword>
<evidence type="ECO:0000256" key="4">
    <source>
        <dbReference type="ARBA" id="ARBA00022777"/>
    </source>
</evidence>
<dbReference type="SUPFAM" id="SSF56112">
    <property type="entry name" value="Protein kinase-like (PK-like)"/>
    <property type="match status" value="1"/>
</dbReference>
<dbReference type="OrthoDB" id="1668230at2759"/>
<dbReference type="EMBL" id="NKUJ01000085">
    <property type="protein sequence ID" value="RMJ14434.1"/>
    <property type="molecule type" value="Genomic_DNA"/>
</dbReference>
<gene>
    <name evidence="8" type="ORF">CDV36_005873</name>
</gene>
<dbReference type="InterPro" id="IPR011009">
    <property type="entry name" value="Kinase-like_dom_sf"/>
</dbReference>
<keyword evidence="2" id="KW-0808">Transferase</keyword>
<dbReference type="GO" id="GO:0007165">
    <property type="term" value="P:signal transduction"/>
    <property type="evidence" value="ECO:0007669"/>
    <property type="project" value="TreeGrafter"/>
</dbReference>
<evidence type="ECO:0000256" key="1">
    <source>
        <dbReference type="ARBA" id="ARBA00022527"/>
    </source>
</evidence>
<keyword evidence="5" id="KW-0067">ATP-binding</keyword>
<evidence type="ECO:0000256" key="5">
    <source>
        <dbReference type="ARBA" id="ARBA00022840"/>
    </source>
</evidence>
<feature type="signal peptide" evidence="6">
    <location>
        <begin position="1"/>
        <end position="22"/>
    </location>
</feature>
<keyword evidence="6" id="KW-0732">Signal</keyword>
<dbReference type="Pfam" id="PF00069">
    <property type="entry name" value="Pkinase"/>
    <property type="match status" value="1"/>
</dbReference>
<feature type="chain" id="PRO_5018066172" description="Protein kinase domain-containing protein" evidence="6">
    <location>
        <begin position="23"/>
        <end position="295"/>
    </location>
</feature>
<dbReference type="AlphaFoldDB" id="A0A3M2SA40"/>
<comment type="caution">
    <text evidence="8">The sequence shown here is derived from an EMBL/GenBank/DDBJ whole genome shotgun (WGS) entry which is preliminary data.</text>
</comment>
<name>A0A3M2SA40_9HYPO</name>
<dbReference type="SMART" id="SM00220">
    <property type="entry name" value="S_TKc"/>
    <property type="match status" value="1"/>
</dbReference>
<dbReference type="PANTHER" id="PTHR43895">
    <property type="entry name" value="CALCIUM/CALMODULIN-DEPENDENT PROTEIN KINASE KINASE-RELATED"/>
    <property type="match status" value="1"/>
</dbReference>
<dbReference type="PANTHER" id="PTHR43895:SF150">
    <property type="entry name" value="SERINE_THREONINE-PROTEIN KINASE STK11"/>
    <property type="match status" value="1"/>
</dbReference>
<feature type="domain" description="Protein kinase" evidence="7">
    <location>
        <begin position="51"/>
        <end position="295"/>
    </location>
</feature>
<sequence length="295" mass="32909">MDFWHALSSRLITAWDLALWLALPKFSSQDNSLPNILSKSEYNPSPPPLDSPSKKLLMVGNTSETWLIGDIVRKTYVTDSDAAITKANIDAARKEACVYMILGQHPLIAKCLSISSTKSSIDLRYYQEGSLRDYVLSHRDNITDSQLKTWARQLVSSVAYIHSKGVRHADLRLDQWLLDDDLQACLTDFNGSGFDAQPELGFERTPATGIESASHCLPRDYAQDSTVRTDLFALGSSLYELETSMTPHQGMEDPDIEAHFAQLSFPNVEQLLLGNIITGCWQGQYASAKQILDHL</sequence>
<evidence type="ECO:0000313" key="9">
    <source>
        <dbReference type="Proteomes" id="UP000277212"/>
    </source>
</evidence>
<dbReference type="Gene3D" id="1.10.510.10">
    <property type="entry name" value="Transferase(Phosphotransferase) domain 1"/>
    <property type="match status" value="1"/>
</dbReference>
<proteinExistence type="predicted"/>
<accession>A0A3M2SA40</accession>